<dbReference type="EMBL" id="JBHSOH010000005">
    <property type="protein sequence ID" value="MFC5847790.1"/>
    <property type="molecule type" value="Genomic_DNA"/>
</dbReference>
<dbReference type="Proteomes" id="UP001595979">
    <property type="component" value="Unassembled WGS sequence"/>
</dbReference>
<accession>A0ABW1DGT1</accession>
<dbReference type="GO" id="GO:0016787">
    <property type="term" value="F:hydrolase activity"/>
    <property type="evidence" value="ECO:0007669"/>
    <property type="project" value="UniProtKB-KW"/>
</dbReference>
<evidence type="ECO:0000313" key="6">
    <source>
        <dbReference type="Proteomes" id="UP001595979"/>
    </source>
</evidence>
<keyword evidence="3" id="KW-0479">Metal-binding</keyword>
<comment type="caution">
    <text evidence="5">The sequence shown here is derived from an EMBL/GenBank/DDBJ whole genome shotgun (WGS) entry which is preliminary data.</text>
</comment>
<comment type="similarity">
    <text evidence="2">Belongs to the HAD-like hydrolase superfamily. CbbY/CbbZ/Gph/YieH family.</text>
</comment>
<dbReference type="SUPFAM" id="SSF56784">
    <property type="entry name" value="HAD-like"/>
    <property type="match status" value="1"/>
</dbReference>
<dbReference type="InterPro" id="IPR051600">
    <property type="entry name" value="Beta-PGM-like"/>
</dbReference>
<dbReference type="Pfam" id="PF00702">
    <property type="entry name" value="Hydrolase"/>
    <property type="match status" value="1"/>
</dbReference>
<protein>
    <submittedName>
        <fullName evidence="5">HAD family hydrolase</fullName>
    </submittedName>
</protein>
<evidence type="ECO:0000256" key="1">
    <source>
        <dbReference type="ARBA" id="ARBA00001946"/>
    </source>
</evidence>
<evidence type="ECO:0000256" key="2">
    <source>
        <dbReference type="ARBA" id="ARBA00006171"/>
    </source>
</evidence>
<dbReference type="PANTHER" id="PTHR46193">
    <property type="entry name" value="6-PHOSPHOGLUCONATE PHOSPHATASE"/>
    <property type="match status" value="1"/>
</dbReference>
<evidence type="ECO:0000256" key="3">
    <source>
        <dbReference type="ARBA" id="ARBA00022723"/>
    </source>
</evidence>
<dbReference type="Gene3D" id="1.10.150.240">
    <property type="entry name" value="Putative phosphatase, domain 2"/>
    <property type="match status" value="1"/>
</dbReference>
<dbReference type="SFLD" id="SFLDG01129">
    <property type="entry name" value="C1.5:_HAD__Beta-PGM__Phosphata"/>
    <property type="match status" value="1"/>
</dbReference>
<dbReference type="InterPro" id="IPR023214">
    <property type="entry name" value="HAD_sf"/>
</dbReference>
<comment type="cofactor">
    <cofactor evidence="1">
        <name>Mg(2+)</name>
        <dbReference type="ChEBI" id="CHEBI:18420"/>
    </cofactor>
</comment>
<dbReference type="NCBIfam" id="TIGR01509">
    <property type="entry name" value="HAD-SF-IA-v3"/>
    <property type="match status" value="1"/>
</dbReference>
<dbReference type="InterPro" id="IPR006439">
    <property type="entry name" value="HAD-SF_hydro_IA"/>
</dbReference>
<dbReference type="InterPro" id="IPR023198">
    <property type="entry name" value="PGP-like_dom2"/>
</dbReference>
<dbReference type="SFLD" id="SFLDG01135">
    <property type="entry name" value="C1.5.6:_HAD__Beta-PGM__Phospha"/>
    <property type="match status" value="1"/>
</dbReference>
<keyword evidence="6" id="KW-1185">Reference proteome</keyword>
<gene>
    <name evidence="5" type="ORF">ACFPQ6_05655</name>
</gene>
<evidence type="ECO:0000256" key="4">
    <source>
        <dbReference type="ARBA" id="ARBA00022842"/>
    </source>
</evidence>
<dbReference type="RefSeq" id="WP_380047231.1">
    <property type="nucleotide sequence ID" value="NZ_JBHSOH010000005.1"/>
</dbReference>
<dbReference type="Gene3D" id="3.40.50.1000">
    <property type="entry name" value="HAD superfamily/HAD-like"/>
    <property type="match status" value="1"/>
</dbReference>
<sequence>MSAFPFGAVLFDLDGVLIDSEGLIGGLWHEVLREHGLELSAPEVAARTVGRTFGPVLDDLRLAYGWAAPDDFQARLGGRLNEALGAVQAIEGARLTLERLRAAGVPLAVASNSAQERLHLKLGAAGLADLVPHAFCPADVGGRGKPLPDLYLHAAAALGVPPAECLVVEDSAPGAAAGAAAGAQVWGLLAGGHVHPDTAAGLRAAGATRTLESHAALRAALNLI</sequence>
<reference evidence="6" key="1">
    <citation type="journal article" date="2019" name="Int. J. Syst. Evol. Microbiol.">
        <title>The Global Catalogue of Microorganisms (GCM) 10K type strain sequencing project: providing services to taxonomists for standard genome sequencing and annotation.</title>
        <authorList>
            <consortium name="The Broad Institute Genomics Platform"/>
            <consortium name="The Broad Institute Genome Sequencing Center for Infectious Disease"/>
            <person name="Wu L."/>
            <person name="Ma J."/>
        </authorList>
    </citation>
    <scope>NUCLEOTIDE SEQUENCE [LARGE SCALE GENOMIC DNA]</scope>
    <source>
        <strain evidence="6">CGMCC 1.15053</strain>
    </source>
</reference>
<keyword evidence="4" id="KW-0460">Magnesium</keyword>
<name>A0ABW1DGT1_9DEIO</name>
<dbReference type="InterPro" id="IPR036412">
    <property type="entry name" value="HAD-like_sf"/>
</dbReference>
<keyword evidence="5" id="KW-0378">Hydrolase</keyword>
<dbReference type="PANTHER" id="PTHR46193:SF10">
    <property type="entry name" value="6-PHOSPHOGLUCONATE PHOSPHATASE"/>
    <property type="match status" value="1"/>
</dbReference>
<dbReference type="SFLD" id="SFLDS00003">
    <property type="entry name" value="Haloacid_Dehalogenase"/>
    <property type="match status" value="1"/>
</dbReference>
<dbReference type="PRINTS" id="PR00413">
    <property type="entry name" value="HADHALOGNASE"/>
</dbReference>
<proteinExistence type="inferred from homology"/>
<evidence type="ECO:0000313" key="5">
    <source>
        <dbReference type="EMBL" id="MFC5847790.1"/>
    </source>
</evidence>
<organism evidence="5 6">
    <name type="scientific">Deinococcus petrolearius</name>
    <dbReference type="NCBI Taxonomy" id="1751295"/>
    <lineage>
        <taxon>Bacteria</taxon>
        <taxon>Thermotogati</taxon>
        <taxon>Deinococcota</taxon>
        <taxon>Deinococci</taxon>
        <taxon>Deinococcales</taxon>
        <taxon>Deinococcaceae</taxon>
        <taxon>Deinococcus</taxon>
    </lineage>
</organism>